<evidence type="ECO:0000313" key="2">
    <source>
        <dbReference type="EMBL" id="KJA20300.1"/>
    </source>
</evidence>
<protein>
    <recommendedName>
        <fullName evidence="4">Secreted protein</fullName>
    </recommendedName>
</protein>
<name>A0A0D2PK09_HYPSF</name>
<reference evidence="3" key="1">
    <citation type="submission" date="2014-04" db="EMBL/GenBank/DDBJ databases">
        <title>Evolutionary Origins and Diversification of the Mycorrhizal Mutualists.</title>
        <authorList>
            <consortium name="DOE Joint Genome Institute"/>
            <consortium name="Mycorrhizal Genomics Consortium"/>
            <person name="Kohler A."/>
            <person name="Kuo A."/>
            <person name="Nagy L.G."/>
            <person name="Floudas D."/>
            <person name="Copeland A."/>
            <person name="Barry K.W."/>
            <person name="Cichocki N."/>
            <person name="Veneault-Fourrey C."/>
            <person name="LaButti K."/>
            <person name="Lindquist E.A."/>
            <person name="Lipzen A."/>
            <person name="Lundell T."/>
            <person name="Morin E."/>
            <person name="Murat C."/>
            <person name="Riley R."/>
            <person name="Ohm R."/>
            <person name="Sun H."/>
            <person name="Tunlid A."/>
            <person name="Henrissat B."/>
            <person name="Grigoriev I.V."/>
            <person name="Hibbett D.S."/>
            <person name="Martin F."/>
        </authorList>
    </citation>
    <scope>NUCLEOTIDE SEQUENCE [LARGE SCALE GENOMIC DNA]</scope>
    <source>
        <strain evidence="3">FD-334 SS-4</strain>
    </source>
</reference>
<dbReference type="Proteomes" id="UP000054270">
    <property type="component" value="Unassembled WGS sequence"/>
</dbReference>
<dbReference type="EMBL" id="KN817568">
    <property type="protein sequence ID" value="KJA20300.1"/>
    <property type="molecule type" value="Genomic_DNA"/>
</dbReference>
<evidence type="ECO:0000256" key="1">
    <source>
        <dbReference type="SAM" id="SignalP"/>
    </source>
</evidence>
<dbReference type="AlphaFoldDB" id="A0A0D2PK09"/>
<proteinExistence type="predicted"/>
<feature type="signal peptide" evidence="1">
    <location>
        <begin position="1"/>
        <end position="20"/>
    </location>
</feature>
<keyword evidence="3" id="KW-1185">Reference proteome</keyword>
<accession>A0A0D2PK09</accession>
<evidence type="ECO:0000313" key="3">
    <source>
        <dbReference type="Proteomes" id="UP000054270"/>
    </source>
</evidence>
<keyword evidence="1" id="KW-0732">Signal</keyword>
<evidence type="ECO:0008006" key="4">
    <source>
        <dbReference type="Google" id="ProtNLM"/>
    </source>
</evidence>
<feature type="chain" id="PRO_5002248597" description="Secreted protein" evidence="1">
    <location>
        <begin position="21"/>
        <end position="227"/>
    </location>
</feature>
<sequence length="227" mass="25647">MAYILRASLSTLLLVLTAHSNGPRNPRHVMMHSSRLSSGPRPAPTCSYRIIALLSFSDIRPYFHQIVWPPESPHTTSSTINPAWLDRLCGPASPHFCCSPPASAIPKYQGLSFGRTYFGIGVDCTCCRGSTCWRTERLLVCRLLQGALSHRHCQPSSPRVSRLTMYHPAHAANYLPRGDCHLQRDHVTDREYEYVVIPPTRLLRTYPHISRPPRMNLAHGRNAPFLR</sequence>
<gene>
    <name evidence="2" type="ORF">HYPSUDRAFT_815873</name>
</gene>
<organism evidence="2 3">
    <name type="scientific">Hypholoma sublateritium (strain FD-334 SS-4)</name>
    <dbReference type="NCBI Taxonomy" id="945553"/>
    <lineage>
        <taxon>Eukaryota</taxon>
        <taxon>Fungi</taxon>
        <taxon>Dikarya</taxon>
        <taxon>Basidiomycota</taxon>
        <taxon>Agaricomycotina</taxon>
        <taxon>Agaricomycetes</taxon>
        <taxon>Agaricomycetidae</taxon>
        <taxon>Agaricales</taxon>
        <taxon>Agaricineae</taxon>
        <taxon>Strophariaceae</taxon>
        <taxon>Hypholoma</taxon>
    </lineage>
</organism>